<dbReference type="InterPro" id="IPR036179">
    <property type="entry name" value="Ig-like_dom_sf"/>
</dbReference>
<dbReference type="InterPro" id="IPR013783">
    <property type="entry name" value="Ig-like_fold"/>
</dbReference>
<dbReference type="Gene3D" id="2.60.40.10">
    <property type="entry name" value="Immunoglobulins"/>
    <property type="match status" value="1"/>
</dbReference>
<evidence type="ECO:0000256" key="3">
    <source>
        <dbReference type="ARBA" id="ARBA00023130"/>
    </source>
</evidence>
<evidence type="ECO:0000259" key="7">
    <source>
        <dbReference type="PROSITE" id="PS50835"/>
    </source>
</evidence>
<dbReference type="InterPro" id="IPR007110">
    <property type="entry name" value="Ig-like_dom"/>
</dbReference>
<dbReference type="PROSITE" id="PS50835">
    <property type="entry name" value="IG_LIKE"/>
    <property type="match status" value="1"/>
</dbReference>
<dbReference type="EMBL" id="VYZL01005105">
    <property type="protein sequence ID" value="NWR65543.1"/>
    <property type="molecule type" value="Genomic_DNA"/>
</dbReference>
<reference evidence="8 9" key="1">
    <citation type="submission" date="2019-09" db="EMBL/GenBank/DDBJ databases">
        <title>Bird 10,000 Genomes (B10K) Project - Family phase.</title>
        <authorList>
            <person name="Zhang G."/>
        </authorList>
    </citation>
    <scope>NUCLEOTIDE SEQUENCE [LARGE SCALE GENOMIC DNA]</scope>
    <source>
        <strain evidence="8">B10K-DU-012-80</strain>
    </source>
</reference>
<evidence type="ECO:0000256" key="1">
    <source>
        <dbReference type="ARBA" id="ARBA00022729"/>
    </source>
</evidence>
<accession>A0A7K4Z2D8</accession>
<dbReference type="GO" id="GO:0042605">
    <property type="term" value="F:peptide antigen binding"/>
    <property type="evidence" value="ECO:0007669"/>
    <property type="project" value="TreeGrafter"/>
</dbReference>
<feature type="domain" description="Ig-like" evidence="7">
    <location>
        <begin position="1"/>
        <end position="94"/>
    </location>
</feature>
<keyword evidence="3" id="KW-1064">Adaptive immunity</keyword>
<keyword evidence="5" id="KW-0393">Immunoglobulin domain</keyword>
<dbReference type="GO" id="GO:0042101">
    <property type="term" value="C:T cell receptor complex"/>
    <property type="evidence" value="ECO:0007669"/>
    <property type="project" value="UniProtKB-KW"/>
</dbReference>
<dbReference type="AlphaFoldDB" id="A0A7K4Z2D8"/>
<dbReference type="InterPro" id="IPR013106">
    <property type="entry name" value="Ig_V-set"/>
</dbReference>
<dbReference type="GO" id="GO:0002250">
    <property type="term" value="P:adaptive immune response"/>
    <property type="evidence" value="ECO:0007669"/>
    <property type="project" value="UniProtKB-KW"/>
</dbReference>
<keyword evidence="9" id="KW-1185">Reference proteome</keyword>
<keyword evidence="6" id="KW-1279">T cell receptor</keyword>
<keyword evidence="2" id="KW-0391">Immunity</keyword>
<dbReference type="OrthoDB" id="8947657at2759"/>
<evidence type="ECO:0000256" key="5">
    <source>
        <dbReference type="ARBA" id="ARBA00023319"/>
    </source>
</evidence>
<evidence type="ECO:0000313" key="9">
    <source>
        <dbReference type="Proteomes" id="UP000551127"/>
    </source>
</evidence>
<evidence type="ECO:0000313" key="8">
    <source>
        <dbReference type="EMBL" id="NWR65543.1"/>
    </source>
</evidence>
<feature type="non-terminal residue" evidence="8">
    <location>
        <position position="1"/>
    </location>
</feature>
<dbReference type="SUPFAM" id="SSF48726">
    <property type="entry name" value="Immunoglobulin"/>
    <property type="match status" value="1"/>
</dbReference>
<dbReference type="PANTHER" id="PTHR19343:SF13">
    <property type="entry name" value="T CELL RECEPTOR ALPHA VARIABLE 21"/>
    <property type="match status" value="1"/>
</dbReference>
<evidence type="ECO:0000256" key="2">
    <source>
        <dbReference type="ARBA" id="ARBA00022859"/>
    </source>
</evidence>
<organism evidence="8 9">
    <name type="scientific">Bucorvus abyssinicus</name>
    <name type="common">Northern ground-hornbill</name>
    <name type="synonym">Abyssinian ground-hornbill</name>
    <dbReference type="NCBI Taxonomy" id="153643"/>
    <lineage>
        <taxon>Eukaryota</taxon>
        <taxon>Metazoa</taxon>
        <taxon>Chordata</taxon>
        <taxon>Craniata</taxon>
        <taxon>Vertebrata</taxon>
        <taxon>Euteleostomi</taxon>
        <taxon>Archelosauria</taxon>
        <taxon>Archosauria</taxon>
        <taxon>Dinosauria</taxon>
        <taxon>Saurischia</taxon>
        <taxon>Theropoda</taxon>
        <taxon>Coelurosauria</taxon>
        <taxon>Aves</taxon>
        <taxon>Neognathae</taxon>
        <taxon>Neoaves</taxon>
        <taxon>Telluraves</taxon>
        <taxon>Coraciimorphae</taxon>
        <taxon>Bucerotiformes</taxon>
        <taxon>Bucorvidae</taxon>
        <taxon>Bucorvus</taxon>
    </lineage>
</organism>
<evidence type="ECO:0000256" key="4">
    <source>
        <dbReference type="ARBA" id="ARBA00023170"/>
    </source>
</evidence>
<keyword evidence="4" id="KW-0675">Receptor</keyword>
<protein>
    <submittedName>
        <fullName evidence="8">TVA12 protein</fullName>
    </submittedName>
</protein>
<dbReference type="Pfam" id="PF07686">
    <property type="entry name" value="V-set"/>
    <property type="match status" value="1"/>
</dbReference>
<evidence type="ECO:0000256" key="6">
    <source>
        <dbReference type="ARBA" id="ARBA00043266"/>
    </source>
</evidence>
<name>A0A7K4Z2D8_BUCAB</name>
<comment type="caution">
    <text evidence="8">The sequence shown here is derived from an EMBL/GenBank/DDBJ whole genome shotgun (WGS) entry which is preliminary data.</text>
</comment>
<dbReference type="Proteomes" id="UP000551127">
    <property type="component" value="Unassembled WGS sequence"/>
</dbReference>
<feature type="non-terminal residue" evidence="8">
    <location>
        <position position="94"/>
    </location>
</feature>
<dbReference type="PANTHER" id="PTHR19343">
    <property type="entry name" value="T CELL RECEPTOR ALPHA VARIABLE 1-2"/>
    <property type="match status" value="1"/>
</dbReference>
<dbReference type="InterPro" id="IPR051006">
    <property type="entry name" value="TCR_variable_domain"/>
</dbReference>
<sequence length="94" mass="10611">MGQTIVTQQEGQVTVKQKGTFQTNCTYQSSDFNALLWYQQRKEQAPQLVSYQTRAESKKSGRFTTLLNPTGKSSLLRLEEVEVSDSALYLCAVQ</sequence>
<gene>
    <name evidence="8" type="primary">Trav12</name>
    <name evidence="8" type="ORF">BUCABY_R01374</name>
</gene>
<keyword evidence="1" id="KW-0732">Signal</keyword>
<dbReference type="SMART" id="SM00406">
    <property type="entry name" value="IGv"/>
    <property type="match status" value="1"/>
</dbReference>
<proteinExistence type="predicted"/>